<dbReference type="RefSeq" id="WP_155066060.1">
    <property type="nucleotide sequence ID" value="NZ_WMIF01000046.1"/>
</dbReference>
<reference evidence="3 4" key="1">
    <citation type="submission" date="2019-11" db="EMBL/GenBank/DDBJ databases">
        <authorList>
            <person name="Dong K."/>
        </authorList>
    </citation>
    <scope>NUCLEOTIDE SEQUENCE [LARGE SCALE GENOMIC DNA]</scope>
    <source>
        <strain evidence="3 4">JCM 17370</strain>
    </source>
</reference>
<dbReference type="OrthoDB" id="9791432at2"/>
<dbReference type="Pfam" id="PF03448">
    <property type="entry name" value="MgtE_N"/>
    <property type="match status" value="1"/>
</dbReference>
<feature type="domain" description="Magnesium transporter MgtE intracellular" evidence="2">
    <location>
        <begin position="115"/>
        <end position="172"/>
    </location>
</feature>
<feature type="coiled-coil region" evidence="1">
    <location>
        <begin position="64"/>
        <end position="98"/>
    </location>
</feature>
<evidence type="ECO:0000313" key="4">
    <source>
        <dbReference type="Proteomes" id="UP000442533"/>
    </source>
</evidence>
<evidence type="ECO:0000259" key="2">
    <source>
        <dbReference type="Pfam" id="PF03448"/>
    </source>
</evidence>
<accession>A0A844H6Z7</accession>
<dbReference type="Proteomes" id="UP000442533">
    <property type="component" value="Unassembled WGS sequence"/>
</dbReference>
<keyword evidence="4" id="KW-1185">Reference proteome</keyword>
<name>A0A844H6Z7_9RHOB</name>
<protein>
    <recommendedName>
        <fullName evidence="2">Magnesium transporter MgtE intracellular domain-containing protein</fullName>
    </recommendedName>
</protein>
<gene>
    <name evidence="3" type="ORF">GL279_18355</name>
</gene>
<keyword evidence="1" id="KW-0175">Coiled coil</keyword>
<dbReference type="AlphaFoldDB" id="A0A844H6Z7"/>
<dbReference type="SUPFAM" id="SSF158791">
    <property type="entry name" value="MgtE N-terminal domain-like"/>
    <property type="match status" value="1"/>
</dbReference>
<sequence>MRRAILPVVGGIIALAAASQAVMLIDGAARLRAHAEPAALMAGCTDVPEAVALSDELRQRGLRIERYMQDIDRRKAELAVAQKQLTDKLVELRKLRQQINDHDTSISRGQTDDIARIIALYDQMKPEQAAQVLSNLPPDFAAQILARVQPETGARIMASVEPGQAAVLTSYMGAIRAAKN</sequence>
<dbReference type="EMBL" id="WMIF01000046">
    <property type="protein sequence ID" value="MTH36552.1"/>
    <property type="molecule type" value="Genomic_DNA"/>
</dbReference>
<dbReference type="Gene3D" id="1.10.220.30">
    <property type="match status" value="1"/>
</dbReference>
<dbReference type="InterPro" id="IPR006668">
    <property type="entry name" value="Mg_transptr_MgtE_intracell_dom"/>
</dbReference>
<proteinExistence type="predicted"/>
<evidence type="ECO:0000256" key="1">
    <source>
        <dbReference type="SAM" id="Coils"/>
    </source>
</evidence>
<organism evidence="3 4">
    <name type="scientific">Paracoccus limosus</name>
    <dbReference type="NCBI Taxonomy" id="913252"/>
    <lineage>
        <taxon>Bacteria</taxon>
        <taxon>Pseudomonadati</taxon>
        <taxon>Pseudomonadota</taxon>
        <taxon>Alphaproteobacteria</taxon>
        <taxon>Rhodobacterales</taxon>
        <taxon>Paracoccaceae</taxon>
        <taxon>Paracoccus</taxon>
    </lineage>
</organism>
<comment type="caution">
    <text evidence="3">The sequence shown here is derived from an EMBL/GenBank/DDBJ whole genome shotgun (WGS) entry which is preliminary data.</text>
</comment>
<evidence type="ECO:0000313" key="3">
    <source>
        <dbReference type="EMBL" id="MTH36552.1"/>
    </source>
</evidence>